<evidence type="ECO:0000313" key="4">
    <source>
        <dbReference type="Proteomes" id="UP001050975"/>
    </source>
</evidence>
<comment type="caution">
    <text evidence="3">The sequence shown here is derived from an EMBL/GenBank/DDBJ whole genome shotgun (WGS) entry which is preliminary data.</text>
</comment>
<organism evidence="3 4">
    <name type="scientific">Microseira wollei NIES-4236</name>
    <dbReference type="NCBI Taxonomy" id="2530354"/>
    <lineage>
        <taxon>Bacteria</taxon>
        <taxon>Bacillati</taxon>
        <taxon>Cyanobacteriota</taxon>
        <taxon>Cyanophyceae</taxon>
        <taxon>Oscillatoriophycideae</taxon>
        <taxon>Aerosakkonematales</taxon>
        <taxon>Aerosakkonemataceae</taxon>
        <taxon>Microseira</taxon>
    </lineage>
</organism>
<sequence length="91" mass="10511">MPLYEFRCETCGTFEQWRSMSEASKPMLCPTCHVEAKRIYSIAGMMLSSSLKAHIEGSAEPRIIHRPENQKSATQQHYCHSDRGRPWMISH</sequence>
<evidence type="ECO:0000313" key="3">
    <source>
        <dbReference type="EMBL" id="GET39145.1"/>
    </source>
</evidence>
<accession>A0AAV3XGC3</accession>
<protein>
    <recommendedName>
        <fullName evidence="2">Putative regulatory protein FmdB zinc ribbon domain-containing protein</fullName>
    </recommendedName>
</protein>
<proteinExistence type="predicted"/>
<evidence type="ECO:0000259" key="2">
    <source>
        <dbReference type="SMART" id="SM00834"/>
    </source>
</evidence>
<dbReference type="Proteomes" id="UP001050975">
    <property type="component" value="Unassembled WGS sequence"/>
</dbReference>
<dbReference type="NCBIfam" id="TIGR02605">
    <property type="entry name" value="CxxC_CxxC_SSSS"/>
    <property type="match status" value="1"/>
</dbReference>
<name>A0AAV3XGC3_9CYAN</name>
<keyword evidence="4" id="KW-1185">Reference proteome</keyword>
<dbReference type="Pfam" id="PF09723">
    <property type="entry name" value="Zn_ribbon_8"/>
    <property type="match status" value="1"/>
</dbReference>
<dbReference type="SMART" id="SM00834">
    <property type="entry name" value="CxxC_CXXC_SSSS"/>
    <property type="match status" value="1"/>
</dbReference>
<feature type="domain" description="Putative regulatory protein FmdB zinc ribbon" evidence="2">
    <location>
        <begin position="1"/>
        <end position="41"/>
    </location>
</feature>
<dbReference type="InterPro" id="IPR013429">
    <property type="entry name" value="Regulatory_FmdB_Zinc_ribbon"/>
</dbReference>
<dbReference type="RefSeq" id="WP_226584176.1">
    <property type="nucleotide sequence ID" value="NZ_BLAY01000060.1"/>
</dbReference>
<evidence type="ECO:0000256" key="1">
    <source>
        <dbReference type="SAM" id="MobiDB-lite"/>
    </source>
</evidence>
<gene>
    <name evidence="3" type="ORF">MiSe_39090</name>
</gene>
<dbReference type="AlphaFoldDB" id="A0AAV3XGC3"/>
<reference evidence="3" key="1">
    <citation type="submission" date="2019-10" db="EMBL/GenBank/DDBJ databases">
        <title>Draft genome sequece of Microseira wollei NIES-4236.</title>
        <authorList>
            <person name="Yamaguchi H."/>
            <person name="Suzuki S."/>
            <person name="Kawachi M."/>
        </authorList>
    </citation>
    <scope>NUCLEOTIDE SEQUENCE</scope>
    <source>
        <strain evidence="3">NIES-4236</strain>
    </source>
</reference>
<feature type="region of interest" description="Disordered" evidence="1">
    <location>
        <begin position="62"/>
        <end position="91"/>
    </location>
</feature>
<dbReference type="EMBL" id="BLAY01000060">
    <property type="protein sequence ID" value="GET39145.1"/>
    <property type="molecule type" value="Genomic_DNA"/>
</dbReference>